<proteinExistence type="predicted"/>
<dbReference type="InterPro" id="IPR036188">
    <property type="entry name" value="FAD/NAD-bd_sf"/>
</dbReference>
<dbReference type="InterPro" id="IPR050281">
    <property type="entry name" value="Flavin_monoamine_oxidase"/>
</dbReference>
<dbReference type="Proteomes" id="UP000814243">
    <property type="component" value="Unassembled WGS sequence"/>
</dbReference>
<organism evidence="2 3">
    <name type="scientific">Spodoptera exigua</name>
    <name type="common">Beet armyworm</name>
    <name type="synonym">Noctua fulgens</name>
    <dbReference type="NCBI Taxonomy" id="7107"/>
    <lineage>
        <taxon>Eukaryota</taxon>
        <taxon>Metazoa</taxon>
        <taxon>Ecdysozoa</taxon>
        <taxon>Arthropoda</taxon>
        <taxon>Hexapoda</taxon>
        <taxon>Insecta</taxon>
        <taxon>Pterygota</taxon>
        <taxon>Neoptera</taxon>
        <taxon>Endopterygota</taxon>
        <taxon>Lepidoptera</taxon>
        <taxon>Glossata</taxon>
        <taxon>Ditrysia</taxon>
        <taxon>Noctuoidea</taxon>
        <taxon>Noctuidae</taxon>
        <taxon>Amphipyrinae</taxon>
        <taxon>Spodoptera</taxon>
    </lineage>
</organism>
<evidence type="ECO:0000313" key="2">
    <source>
        <dbReference type="EMBL" id="KAH9637833.1"/>
    </source>
</evidence>
<dbReference type="Gene3D" id="3.90.660.10">
    <property type="match status" value="1"/>
</dbReference>
<dbReference type="GO" id="GO:0046592">
    <property type="term" value="F:polyamine oxidase activity"/>
    <property type="evidence" value="ECO:0007669"/>
    <property type="project" value="TreeGrafter"/>
</dbReference>
<dbReference type="PANTHER" id="PTHR10742:SF398">
    <property type="entry name" value="AMINE OXIDASE DOMAIN-CONTAINING PROTEIN-RELATED"/>
    <property type="match status" value="1"/>
</dbReference>
<evidence type="ECO:0000313" key="3">
    <source>
        <dbReference type="Proteomes" id="UP000814243"/>
    </source>
</evidence>
<dbReference type="SUPFAM" id="SSF51905">
    <property type="entry name" value="FAD/NAD(P)-binding domain"/>
    <property type="match status" value="1"/>
</dbReference>
<accession>A0A922SI55</accession>
<evidence type="ECO:0000259" key="1">
    <source>
        <dbReference type="Pfam" id="PF01593"/>
    </source>
</evidence>
<dbReference type="Gene3D" id="3.50.50.60">
    <property type="entry name" value="FAD/NAD(P)-binding domain"/>
    <property type="match status" value="1"/>
</dbReference>
<dbReference type="SUPFAM" id="SSF54373">
    <property type="entry name" value="FAD-linked reductases, C-terminal domain"/>
    <property type="match status" value="1"/>
</dbReference>
<dbReference type="PANTHER" id="PTHR10742">
    <property type="entry name" value="FLAVIN MONOAMINE OXIDASE"/>
    <property type="match status" value="1"/>
</dbReference>
<protein>
    <recommendedName>
        <fullName evidence="1">Amine oxidase domain-containing protein</fullName>
    </recommendedName>
</protein>
<reference evidence="2" key="1">
    <citation type="journal article" date="2021" name="G3 (Bethesda)">
        <title>Genome and transcriptome analysis of the beet armyworm Spodoptera exigua reveals targets for pest control. .</title>
        <authorList>
            <person name="Simon S."/>
            <person name="Breeschoten T."/>
            <person name="Jansen H.J."/>
            <person name="Dirks R.P."/>
            <person name="Schranz M.E."/>
            <person name="Ros V.I.D."/>
        </authorList>
    </citation>
    <scope>NUCLEOTIDE SEQUENCE</scope>
    <source>
        <strain evidence="2">TB_SE_WUR_2020</strain>
    </source>
</reference>
<dbReference type="AlphaFoldDB" id="A0A922SI55"/>
<dbReference type="InterPro" id="IPR002937">
    <property type="entry name" value="Amino_oxidase"/>
</dbReference>
<gene>
    <name evidence="2" type="ORF">HF086_005491</name>
</gene>
<dbReference type="EMBL" id="JACEFF010000435">
    <property type="protein sequence ID" value="KAH9637833.1"/>
    <property type="molecule type" value="Genomic_DNA"/>
</dbReference>
<sequence>MDVIVIGCGAAGIAAMRKLHDAGLQVLGLEAGDRIGGRILTVEFGGKPIDIGAAWCHGEKDNVVFEIANPLGLLGRSPQETNLYLLSNGELIPEDKASGILAALDNELKVADKRKKMSISQHVRNAANTNNTLKEEPKLSIPFIEWYERSNHVGGQDDQKQGKSLRCLEEFWLSEGDPYLTWKGRGFKTILDVLMNRYPDPSKEVPLQILFNKEVENIRWGVTQLGIDPSNPMVQVKCKDGSLYAAKSVIVTMSLGVLQERHEALFYPPLPSPKVNTIQNMTMTVLDKIYVEYEKPWWPHTPSKFSLMWLEEDKAQFAENEKWITEIFGFWTVDSHPNVLLTWIHGKGAVQMEKLSVEEVRAGIQKLLDVVVKKQFNVSPIKEILRTQWASNPLARGTYAYRTVALEEADEDGGAIVLSEPLCHPNKFPVVCFAGEATSHHRHWDVHGAVESGFREADRLIKTFKEFGFK</sequence>
<feature type="domain" description="Amine oxidase" evidence="1">
    <location>
        <begin position="11"/>
        <end position="461"/>
    </location>
</feature>
<comment type="caution">
    <text evidence="2">The sequence shown here is derived from an EMBL/GenBank/DDBJ whole genome shotgun (WGS) entry which is preliminary data.</text>
</comment>
<name>A0A922SI55_SPOEX</name>
<dbReference type="Pfam" id="PF01593">
    <property type="entry name" value="Amino_oxidase"/>
    <property type="match status" value="1"/>
</dbReference>